<sequence length="48" mass="5545">MPVENESASVSPQKWLAFFVVNFLTLRIYPMDFKLHRGGKGASPREHR</sequence>
<reference evidence="2 3" key="1">
    <citation type="journal article" date="2017" name="Nat. Microbiol.">
        <title>Natural product diversity associated with the nematode symbionts Photorhabdus and Xenorhabdus.</title>
        <authorList>
            <person name="Tobias N.J."/>
            <person name="Wolff H."/>
            <person name="Djahanschiri B."/>
            <person name="Grundmann F."/>
            <person name="Kronenwerth M."/>
            <person name="Shi Y.M."/>
            <person name="Simonyi S."/>
            <person name="Grun P."/>
            <person name="Shapiro-Ilan D."/>
            <person name="Pidot S.J."/>
            <person name="Stinear T.P."/>
            <person name="Ebersberger I."/>
            <person name="Bode H.B."/>
        </authorList>
    </citation>
    <scope>NUCLEOTIDE SEQUENCE [LARGE SCALE GENOMIC DNA]</scope>
    <source>
        <strain evidence="2 3">DSM 17904</strain>
    </source>
</reference>
<dbReference type="AlphaFoldDB" id="A0A2D0KLM2"/>
<comment type="caution">
    <text evidence="2">The sequence shown here is derived from an EMBL/GenBank/DDBJ whole genome shotgun (WGS) entry which is preliminary data.</text>
</comment>
<evidence type="ECO:0000313" key="2">
    <source>
        <dbReference type="EMBL" id="PHM64296.1"/>
    </source>
</evidence>
<dbReference type="EMBL" id="NJAJ01000032">
    <property type="protein sequence ID" value="PHM64296.1"/>
    <property type="molecule type" value="Genomic_DNA"/>
</dbReference>
<gene>
    <name evidence="2" type="ORF">Xsto_03139</name>
</gene>
<dbReference type="Proteomes" id="UP000222366">
    <property type="component" value="Unassembled WGS sequence"/>
</dbReference>
<keyword evidence="1" id="KW-0812">Transmembrane</keyword>
<feature type="transmembrane region" description="Helical" evidence="1">
    <location>
        <begin position="12"/>
        <end position="30"/>
    </location>
</feature>
<protein>
    <submittedName>
        <fullName evidence="2">tRNA glutamyl-Q synthetase</fullName>
    </submittedName>
</protein>
<keyword evidence="3" id="KW-1185">Reference proteome</keyword>
<organism evidence="2 3">
    <name type="scientific">Xenorhabdus stockiae</name>
    <dbReference type="NCBI Taxonomy" id="351614"/>
    <lineage>
        <taxon>Bacteria</taxon>
        <taxon>Pseudomonadati</taxon>
        <taxon>Pseudomonadota</taxon>
        <taxon>Gammaproteobacteria</taxon>
        <taxon>Enterobacterales</taxon>
        <taxon>Morganellaceae</taxon>
        <taxon>Xenorhabdus</taxon>
    </lineage>
</organism>
<name>A0A2D0KLM2_9GAMM</name>
<keyword evidence="1" id="KW-1133">Transmembrane helix</keyword>
<evidence type="ECO:0000313" key="3">
    <source>
        <dbReference type="Proteomes" id="UP000222366"/>
    </source>
</evidence>
<accession>A0A2D0KLM2</accession>
<proteinExistence type="predicted"/>
<evidence type="ECO:0000256" key="1">
    <source>
        <dbReference type="SAM" id="Phobius"/>
    </source>
</evidence>
<keyword evidence="1" id="KW-0472">Membrane</keyword>